<reference evidence="4" key="1">
    <citation type="journal article" date="2013" name="Stand. Genomic Sci.">
        <title>Complete genome sequence of the halophilic bacterium Spirochaeta africana type strain (Z-7692(T)) from the alkaline Lake Magadi in the East African Rift.</title>
        <authorList>
            <person name="Liolos K."/>
            <person name="Abt B."/>
            <person name="Scheuner C."/>
            <person name="Teshima H."/>
            <person name="Held B."/>
            <person name="Lapidus A."/>
            <person name="Nolan M."/>
            <person name="Lucas S."/>
            <person name="Deshpande S."/>
            <person name="Cheng J.F."/>
            <person name="Tapia R."/>
            <person name="Goodwin L.A."/>
            <person name="Pitluck S."/>
            <person name="Pagani I."/>
            <person name="Ivanova N."/>
            <person name="Mavromatis K."/>
            <person name="Mikhailova N."/>
            <person name="Huntemann M."/>
            <person name="Pati A."/>
            <person name="Chen A."/>
            <person name="Palaniappan K."/>
            <person name="Land M."/>
            <person name="Rohde M."/>
            <person name="Tindall B.J."/>
            <person name="Detter J.C."/>
            <person name="Goker M."/>
            <person name="Bristow J."/>
            <person name="Eisen J.A."/>
            <person name="Markowitz V."/>
            <person name="Hugenholtz P."/>
            <person name="Woyke T."/>
            <person name="Klenk H.P."/>
            <person name="Kyrpides N.C."/>
        </authorList>
    </citation>
    <scope>NUCLEOTIDE SEQUENCE</scope>
    <source>
        <strain evidence="4">ATCC 700263 / DSM 8902 / Z-7692</strain>
    </source>
</reference>
<dbReference type="GO" id="GO:0003700">
    <property type="term" value="F:DNA-binding transcription factor activity"/>
    <property type="evidence" value="ECO:0007669"/>
    <property type="project" value="TreeGrafter"/>
</dbReference>
<evidence type="ECO:0000313" key="3">
    <source>
        <dbReference type="EMBL" id="AFG37433.1"/>
    </source>
</evidence>
<dbReference type="InterPro" id="IPR010982">
    <property type="entry name" value="Lambda_DNA-bd_dom_sf"/>
</dbReference>
<dbReference type="PANTHER" id="PTHR46797">
    <property type="entry name" value="HTH-TYPE TRANSCRIPTIONAL REGULATOR"/>
    <property type="match status" value="1"/>
</dbReference>
<dbReference type="OrthoDB" id="361759at2"/>
<dbReference type="Gene3D" id="1.10.260.40">
    <property type="entry name" value="lambda repressor-like DNA-binding domains"/>
    <property type="match status" value="1"/>
</dbReference>
<dbReference type="InterPro" id="IPR050807">
    <property type="entry name" value="TransReg_Diox_bact_type"/>
</dbReference>
<accession>H9UIU0</accession>
<dbReference type="EMBL" id="CP003282">
    <property type="protein sequence ID" value="AFG37433.1"/>
    <property type="molecule type" value="Genomic_DNA"/>
</dbReference>
<dbReference type="Pfam" id="PF01381">
    <property type="entry name" value="HTH_3"/>
    <property type="match status" value="1"/>
</dbReference>
<name>H9UIU0_SPIAZ</name>
<dbReference type="RefSeq" id="WP_014455420.1">
    <property type="nucleotide sequence ID" value="NC_017098.1"/>
</dbReference>
<keyword evidence="4" id="KW-1185">Reference proteome</keyword>
<evidence type="ECO:0000256" key="1">
    <source>
        <dbReference type="ARBA" id="ARBA00023125"/>
    </source>
</evidence>
<dbReference type="PANTHER" id="PTHR46797:SF1">
    <property type="entry name" value="METHYLPHOSPHONATE SYNTHASE"/>
    <property type="match status" value="1"/>
</dbReference>
<dbReference type="HOGENOM" id="CLU_066192_17_8_12"/>
<dbReference type="Proteomes" id="UP000007383">
    <property type="component" value="Chromosome"/>
</dbReference>
<evidence type="ECO:0000313" key="4">
    <source>
        <dbReference type="Proteomes" id="UP000007383"/>
    </source>
</evidence>
<dbReference type="STRING" id="889378.Spiaf_1367"/>
<dbReference type="InterPro" id="IPR001387">
    <property type="entry name" value="Cro/C1-type_HTH"/>
</dbReference>
<evidence type="ECO:0000259" key="2">
    <source>
        <dbReference type="PROSITE" id="PS50943"/>
    </source>
</evidence>
<organism evidence="3 4">
    <name type="scientific">Spirochaeta africana (strain ATCC 700263 / DSM 8902 / Z-7692)</name>
    <dbReference type="NCBI Taxonomy" id="889378"/>
    <lineage>
        <taxon>Bacteria</taxon>
        <taxon>Pseudomonadati</taxon>
        <taxon>Spirochaetota</taxon>
        <taxon>Spirochaetia</taxon>
        <taxon>Spirochaetales</taxon>
        <taxon>Spirochaetaceae</taxon>
        <taxon>Spirochaeta</taxon>
    </lineage>
</organism>
<dbReference type="AlphaFoldDB" id="H9UIU0"/>
<dbReference type="KEGG" id="sfc:Spiaf_1367"/>
<gene>
    <name evidence="3" type="ordered locus">Spiaf_1367</name>
</gene>
<dbReference type="SUPFAM" id="SSF47413">
    <property type="entry name" value="lambda repressor-like DNA-binding domains"/>
    <property type="match status" value="1"/>
</dbReference>
<dbReference type="SMART" id="SM00530">
    <property type="entry name" value="HTH_XRE"/>
    <property type="match status" value="1"/>
</dbReference>
<proteinExistence type="predicted"/>
<dbReference type="GO" id="GO:0003677">
    <property type="term" value="F:DNA binding"/>
    <property type="evidence" value="ECO:0007669"/>
    <property type="project" value="UniProtKB-KW"/>
</dbReference>
<protein>
    <submittedName>
        <fullName evidence="3">Putative transcriptional regulator with C-terminal CBS domains</fullName>
    </submittedName>
</protein>
<dbReference type="CDD" id="cd00093">
    <property type="entry name" value="HTH_XRE"/>
    <property type="match status" value="1"/>
</dbReference>
<sequence>MADDNLPRVAVILGKNVKAARNKLGLSQQKLADQCNLSTTYIAEIEIGRKFPSARSLQIIADALALKPYQLFFENDNWQKFDRYHELADLLAILKKSVNEEITHVIQTKLKEAQE</sequence>
<dbReference type="eggNOG" id="COG1396">
    <property type="taxonomic scope" value="Bacteria"/>
</dbReference>
<feature type="domain" description="HTH cro/C1-type" evidence="2">
    <location>
        <begin position="17"/>
        <end position="71"/>
    </location>
</feature>
<dbReference type="GO" id="GO:0005829">
    <property type="term" value="C:cytosol"/>
    <property type="evidence" value="ECO:0007669"/>
    <property type="project" value="TreeGrafter"/>
</dbReference>
<dbReference type="PROSITE" id="PS50943">
    <property type="entry name" value="HTH_CROC1"/>
    <property type="match status" value="1"/>
</dbReference>
<keyword evidence="1" id="KW-0238">DNA-binding</keyword>